<dbReference type="Proteomes" id="UP000494301">
    <property type="component" value="Unassembled WGS sequence"/>
</dbReference>
<gene>
    <name evidence="4" type="ORF">BLA3211_03612</name>
</gene>
<reference evidence="4 5" key="1">
    <citation type="submission" date="2020-04" db="EMBL/GenBank/DDBJ databases">
        <authorList>
            <person name="Depoorter E."/>
        </authorList>
    </citation>
    <scope>NUCLEOTIDE SEQUENCE [LARGE SCALE GENOMIC DNA]</scope>
    <source>
        <strain evidence="4 5">BCC0217</strain>
    </source>
</reference>
<evidence type="ECO:0000313" key="5">
    <source>
        <dbReference type="Proteomes" id="UP000494301"/>
    </source>
</evidence>
<feature type="domain" description="NADPH-dependent reductive aminase-like C-terminal" evidence="3">
    <location>
        <begin position="175"/>
        <end position="295"/>
    </location>
</feature>
<accession>A0A6J5J2T5</accession>
<dbReference type="InterPro" id="IPR006115">
    <property type="entry name" value="6PGDH_NADP-bd"/>
</dbReference>
<evidence type="ECO:0000259" key="2">
    <source>
        <dbReference type="Pfam" id="PF03446"/>
    </source>
</evidence>
<dbReference type="InterPro" id="IPR013328">
    <property type="entry name" value="6PGD_dom2"/>
</dbReference>
<dbReference type="EMBL" id="CABWIL020000012">
    <property type="protein sequence ID" value="CAB3965818.1"/>
    <property type="molecule type" value="Genomic_DNA"/>
</dbReference>
<dbReference type="Gene3D" id="3.40.50.720">
    <property type="entry name" value="NAD(P)-binding Rossmann-like Domain"/>
    <property type="match status" value="1"/>
</dbReference>
<proteinExistence type="predicted"/>
<dbReference type="InterPro" id="IPR048666">
    <property type="entry name" value="RedAm-like_C"/>
</dbReference>
<keyword evidence="1" id="KW-0560">Oxidoreductase</keyword>
<dbReference type="PANTHER" id="PTHR43580:SF2">
    <property type="entry name" value="CYTOKINE-LIKE NUCLEAR FACTOR N-PAC"/>
    <property type="match status" value="1"/>
</dbReference>
<dbReference type="InterPro" id="IPR015815">
    <property type="entry name" value="HIBADH-related"/>
</dbReference>
<sequence length="301" mass="31201">MANTVTAQAISVIGLGAMGAALAKALLAANHRVTVWNRTASKSAALGEVGAQVAHSAAEAIDASQVVIVCVLDYGASDSLLRTPDVAARLKGKTIIQLTTGTPEDARDAAEWAKEHGVAYLDGTIGCYPKDIGTPDGSILYAGSRSTFEALRPALANLSGHALFVGERFENAAILDGAVVGSFSLGAALGFLYGAAACDAEGISLDTYLSLALARRPFVEDTLQTCVQMIKKGNYSGSQATLDSWAAGIGQLVAFSQESGTDSSYPQEVLARLQQAVAKGHGQHELAAVFECFRKPLADRG</sequence>
<dbReference type="Pfam" id="PF21761">
    <property type="entry name" value="RedAm-like_C"/>
    <property type="match status" value="1"/>
</dbReference>
<evidence type="ECO:0000313" key="4">
    <source>
        <dbReference type="EMBL" id="CAB3965818.1"/>
    </source>
</evidence>
<dbReference type="PANTHER" id="PTHR43580">
    <property type="entry name" value="OXIDOREDUCTASE GLYR1-RELATED"/>
    <property type="match status" value="1"/>
</dbReference>
<dbReference type="GO" id="GO:0016491">
    <property type="term" value="F:oxidoreductase activity"/>
    <property type="evidence" value="ECO:0007669"/>
    <property type="project" value="UniProtKB-KW"/>
</dbReference>
<dbReference type="Gene3D" id="1.10.1040.10">
    <property type="entry name" value="N-(1-d-carboxylethyl)-l-norvaline Dehydrogenase, domain 2"/>
    <property type="match status" value="1"/>
</dbReference>
<dbReference type="RefSeq" id="WP_175221935.1">
    <property type="nucleotide sequence ID" value="NZ_CABWIL020000012.1"/>
</dbReference>
<dbReference type="InterPro" id="IPR051265">
    <property type="entry name" value="HIBADH-related_NP60_sf"/>
</dbReference>
<feature type="domain" description="6-phosphogluconate dehydrogenase NADP-binding" evidence="2">
    <location>
        <begin position="10"/>
        <end position="163"/>
    </location>
</feature>
<dbReference type="SUPFAM" id="SSF51735">
    <property type="entry name" value="NAD(P)-binding Rossmann-fold domains"/>
    <property type="match status" value="1"/>
</dbReference>
<name>A0A6J5J2T5_9BURK</name>
<dbReference type="AlphaFoldDB" id="A0A6J5J2T5"/>
<dbReference type="PIRSF" id="PIRSF000103">
    <property type="entry name" value="HIBADH"/>
    <property type="match status" value="1"/>
</dbReference>
<protein>
    <submittedName>
        <fullName evidence="4">Beta-hydroxyacid dehydrogenase</fullName>
    </submittedName>
</protein>
<dbReference type="InterPro" id="IPR036291">
    <property type="entry name" value="NAD(P)-bd_dom_sf"/>
</dbReference>
<evidence type="ECO:0000256" key="1">
    <source>
        <dbReference type="ARBA" id="ARBA00023002"/>
    </source>
</evidence>
<dbReference type="Pfam" id="PF03446">
    <property type="entry name" value="NAD_binding_2"/>
    <property type="match status" value="1"/>
</dbReference>
<organism evidence="4 5">
    <name type="scientific">Burkholderia aenigmatica</name>
    <dbReference type="NCBI Taxonomy" id="2015348"/>
    <lineage>
        <taxon>Bacteria</taxon>
        <taxon>Pseudomonadati</taxon>
        <taxon>Pseudomonadota</taxon>
        <taxon>Betaproteobacteria</taxon>
        <taxon>Burkholderiales</taxon>
        <taxon>Burkholderiaceae</taxon>
        <taxon>Burkholderia</taxon>
        <taxon>Burkholderia cepacia complex</taxon>
    </lineage>
</organism>
<dbReference type="GO" id="GO:0050661">
    <property type="term" value="F:NADP binding"/>
    <property type="evidence" value="ECO:0007669"/>
    <property type="project" value="InterPro"/>
</dbReference>
<evidence type="ECO:0000259" key="3">
    <source>
        <dbReference type="Pfam" id="PF21761"/>
    </source>
</evidence>